<comment type="subcellular location">
    <subcellularLocation>
        <location evidence="1">Membrane</location>
        <topology evidence="1">Multi-pass membrane protein</topology>
    </subcellularLocation>
</comment>
<keyword evidence="7" id="KW-1185">Reference proteome</keyword>
<dbReference type="EMBL" id="BMDQ01000002">
    <property type="protein sequence ID" value="GGI57629.1"/>
    <property type="molecule type" value="Genomic_DNA"/>
</dbReference>
<accession>A0ABQ2BZI0</accession>
<evidence type="ECO:0000256" key="3">
    <source>
        <dbReference type="ARBA" id="ARBA00022989"/>
    </source>
</evidence>
<sequence length="122" mass="14041">MYLDDMKTIYWISTLILTIFLSWSAYGYFFSKTMIDGVKALGFPDFFRIQLAVLKITAVFILLIPQIPIQYKEWAYVGIGLFFITAIVAHAIHKDPLFINLINIVFFGILIISRICLLKLQG</sequence>
<evidence type="ECO:0000256" key="1">
    <source>
        <dbReference type="ARBA" id="ARBA00004141"/>
    </source>
</evidence>
<evidence type="ECO:0000256" key="2">
    <source>
        <dbReference type="ARBA" id="ARBA00022692"/>
    </source>
</evidence>
<keyword evidence="2 5" id="KW-0812">Transmembrane</keyword>
<evidence type="ECO:0000256" key="5">
    <source>
        <dbReference type="SAM" id="Phobius"/>
    </source>
</evidence>
<evidence type="ECO:0000313" key="7">
    <source>
        <dbReference type="Proteomes" id="UP000624701"/>
    </source>
</evidence>
<feature type="transmembrane region" description="Helical" evidence="5">
    <location>
        <begin position="98"/>
        <end position="117"/>
    </location>
</feature>
<protein>
    <recommendedName>
        <fullName evidence="8">DoxX-like family protein</fullName>
    </recommendedName>
</protein>
<dbReference type="Proteomes" id="UP000624701">
    <property type="component" value="Unassembled WGS sequence"/>
</dbReference>
<feature type="transmembrane region" description="Helical" evidence="5">
    <location>
        <begin position="9"/>
        <end position="29"/>
    </location>
</feature>
<feature type="transmembrane region" description="Helical" evidence="5">
    <location>
        <begin position="49"/>
        <end position="67"/>
    </location>
</feature>
<comment type="caution">
    <text evidence="6">The sequence shown here is derived from an EMBL/GenBank/DDBJ whole genome shotgun (WGS) entry which is preliminary data.</text>
</comment>
<dbReference type="InterPro" id="IPR032808">
    <property type="entry name" value="DoxX"/>
</dbReference>
<organism evidence="6 7">
    <name type="scientific">Winogradskyella haliclonae</name>
    <dbReference type="NCBI Taxonomy" id="2048558"/>
    <lineage>
        <taxon>Bacteria</taxon>
        <taxon>Pseudomonadati</taxon>
        <taxon>Bacteroidota</taxon>
        <taxon>Flavobacteriia</taxon>
        <taxon>Flavobacteriales</taxon>
        <taxon>Flavobacteriaceae</taxon>
        <taxon>Winogradskyella</taxon>
    </lineage>
</organism>
<gene>
    <name evidence="6" type="ORF">GCM10011444_19380</name>
</gene>
<reference evidence="7" key="1">
    <citation type="journal article" date="2019" name="Int. J. Syst. Evol. Microbiol.">
        <title>The Global Catalogue of Microorganisms (GCM) 10K type strain sequencing project: providing services to taxonomists for standard genome sequencing and annotation.</title>
        <authorList>
            <consortium name="The Broad Institute Genomics Platform"/>
            <consortium name="The Broad Institute Genome Sequencing Center for Infectious Disease"/>
            <person name="Wu L."/>
            <person name="Ma J."/>
        </authorList>
    </citation>
    <scope>NUCLEOTIDE SEQUENCE [LARGE SCALE GENOMIC DNA]</scope>
    <source>
        <strain evidence="7">CCM 8681</strain>
    </source>
</reference>
<evidence type="ECO:0000256" key="4">
    <source>
        <dbReference type="ARBA" id="ARBA00023136"/>
    </source>
</evidence>
<proteinExistence type="predicted"/>
<feature type="transmembrane region" description="Helical" evidence="5">
    <location>
        <begin position="74"/>
        <end position="92"/>
    </location>
</feature>
<keyword evidence="3 5" id="KW-1133">Transmembrane helix</keyword>
<name>A0ABQ2BZI0_9FLAO</name>
<dbReference type="Pfam" id="PF13564">
    <property type="entry name" value="DoxX_2"/>
    <property type="match status" value="1"/>
</dbReference>
<keyword evidence="4 5" id="KW-0472">Membrane</keyword>
<evidence type="ECO:0008006" key="8">
    <source>
        <dbReference type="Google" id="ProtNLM"/>
    </source>
</evidence>
<evidence type="ECO:0000313" key="6">
    <source>
        <dbReference type="EMBL" id="GGI57629.1"/>
    </source>
</evidence>